<organism evidence="3 4">
    <name type="scientific">Zopfia rhizophila CBS 207.26</name>
    <dbReference type="NCBI Taxonomy" id="1314779"/>
    <lineage>
        <taxon>Eukaryota</taxon>
        <taxon>Fungi</taxon>
        <taxon>Dikarya</taxon>
        <taxon>Ascomycota</taxon>
        <taxon>Pezizomycotina</taxon>
        <taxon>Dothideomycetes</taxon>
        <taxon>Dothideomycetes incertae sedis</taxon>
        <taxon>Zopfiaceae</taxon>
        <taxon>Zopfia</taxon>
    </lineage>
</organism>
<gene>
    <name evidence="3" type="ORF">K469DRAFT_645244</name>
</gene>
<evidence type="ECO:0000259" key="2">
    <source>
        <dbReference type="Pfam" id="PF06985"/>
    </source>
</evidence>
<dbReference type="Pfam" id="PF06985">
    <property type="entry name" value="HET"/>
    <property type="match status" value="1"/>
</dbReference>
<dbReference type="Gene3D" id="1.25.40.10">
    <property type="entry name" value="Tetratricopeptide repeat domain"/>
    <property type="match status" value="1"/>
</dbReference>
<dbReference type="InterPro" id="IPR055530">
    <property type="entry name" value="DUF7104"/>
</dbReference>
<dbReference type="Gene3D" id="1.20.5.340">
    <property type="match status" value="4"/>
</dbReference>
<feature type="region of interest" description="Disordered" evidence="1">
    <location>
        <begin position="1063"/>
        <end position="1099"/>
    </location>
</feature>
<evidence type="ECO:0000256" key="1">
    <source>
        <dbReference type="SAM" id="MobiDB-lite"/>
    </source>
</evidence>
<feature type="compositionally biased region" description="Basic and acidic residues" evidence="1">
    <location>
        <begin position="1076"/>
        <end position="1090"/>
    </location>
</feature>
<name>A0A6A6DFK9_9PEZI</name>
<accession>A0A6A6DFK9</accession>
<dbReference type="Proteomes" id="UP000800200">
    <property type="component" value="Unassembled WGS sequence"/>
</dbReference>
<dbReference type="SUPFAM" id="SSF48452">
    <property type="entry name" value="TPR-like"/>
    <property type="match status" value="1"/>
</dbReference>
<feature type="domain" description="Heterokaryon incompatibility" evidence="2">
    <location>
        <begin position="50"/>
        <end position="183"/>
    </location>
</feature>
<protein>
    <recommendedName>
        <fullName evidence="2">Heterokaryon incompatibility domain-containing protein</fullName>
    </recommendedName>
</protein>
<proteinExistence type="predicted"/>
<evidence type="ECO:0000313" key="3">
    <source>
        <dbReference type="EMBL" id="KAF2176770.1"/>
    </source>
</evidence>
<dbReference type="PANTHER" id="PTHR24148">
    <property type="entry name" value="ANKYRIN REPEAT DOMAIN-CONTAINING PROTEIN 39 HOMOLOG-RELATED"/>
    <property type="match status" value="1"/>
</dbReference>
<evidence type="ECO:0000313" key="4">
    <source>
        <dbReference type="Proteomes" id="UP000800200"/>
    </source>
</evidence>
<dbReference type="InterPro" id="IPR052895">
    <property type="entry name" value="HetReg/Transcr_Mod"/>
</dbReference>
<dbReference type="Pfam" id="PF13374">
    <property type="entry name" value="TPR_10"/>
    <property type="match status" value="1"/>
</dbReference>
<dbReference type="InterPro" id="IPR010730">
    <property type="entry name" value="HET"/>
</dbReference>
<dbReference type="OrthoDB" id="428577at2759"/>
<dbReference type="Pfam" id="PF13424">
    <property type="entry name" value="TPR_12"/>
    <property type="match status" value="1"/>
</dbReference>
<reference evidence="3" key="1">
    <citation type="journal article" date="2020" name="Stud. Mycol.">
        <title>101 Dothideomycetes genomes: a test case for predicting lifestyles and emergence of pathogens.</title>
        <authorList>
            <person name="Haridas S."/>
            <person name="Albert R."/>
            <person name="Binder M."/>
            <person name="Bloem J."/>
            <person name="Labutti K."/>
            <person name="Salamov A."/>
            <person name="Andreopoulos B."/>
            <person name="Baker S."/>
            <person name="Barry K."/>
            <person name="Bills G."/>
            <person name="Bluhm B."/>
            <person name="Cannon C."/>
            <person name="Castanera R."/>
            <person name="Culley D."/>
            <person name="Daum C."/>
            <person name="Ezra D."/>
            <person name="Gonzalez J."/>
            <person name="Henrissat B."/>
            <person name="Kuo A."/>
            <person name="Liang C."/>
            <person name="Lipzen A."/>
            <person name="Lutzoni F."/>
            <person name="Magnuson J."/>
            <person name="Mondo S."/>
            <person name="Nolan M."/>
            <person name="Ohm R."/>
            <person name="Pangilinan J."/>
            <person name="Park H.-J."/>
            <person name="Ramirez L."/>
            <person name="Alfaro M."/>
            <person name="Sun H."/>
            <person name="Tritt A."/>
            <person name="Yoshinaga Y."/>
            <person name="Zwiers L.-H."/>
            <person name="Turgeon B."/>
            <person name="Goodwin S."/>
            <person name="Spatafora J."/>
            <person name="Crous P."/>
            <person name="Grigoriev I."/>
        </authorList>
    </citation>
    <scope>NUCLEOTIDE SEQUENCE</scope>
    <source>
        <strain evidence="3">CBS 207.26</strain>
    </source>
</reference>
<dbReference type="InterPro" id="IPR011990">
    <property type="entry name" value="TPR-like_helical_dom_sf"/>
</dbReference>
<dbReference type="PANTHER" id="PTHR24148:SF78">
    <property type="entry name" value="HETEROKARYON INCOMPATIBILITY DOMAIN-CONTAINING PROTEIN"/>
    <property type="match status" value="1"/>
</dbReference>
<dbReference type="Pfam" id="PF23397">
    <property type="entry name" value="DUF7104"/>
    <property type="match status" value="9"/>
</dbReference>
<sequence length="1918" mass="218625">MSQYRYSSLSSEPNSIRLLRLMPNKEEHAPIQCQLFNYSPQETGEKTLPYEAISYVWGDPNKTLPILIDGHHFNVTVNLLAALSHLRYRSFERIIWVDAICINQEDVQERGHQIQSMAKIYGQANRVIVWLGETENDSDRALEEIRVAPGQYSMNSLNGEVVLRAILALLQRPWFRRIWIIQEVAAARNILIICGSAEIDGYAFCLGVESLKGMYKARPEIWGPIGPVTYLIRESVFRPKYQTGRSGRVSLDICPLSELIDMYHTREATVRHDKVYALLGMSSDDTSAAGLYPDYNIPWEELFQRLVKFVLCKEVSVETWSEREMAIIKSKGCILGRVSWVKSNWDGRQNVNIMFSNTWKQAECNEKPDTHWILHISAKSVHQGDLVCLLEGASKPTIIRLFKDYFAVIVIAVTLTEDMRTENRSFGPPELSQSIEFPYEFLLVWNWEVSPGKVQDCEGYDKATRLWNIALILKDLKEYKKAEERHQEAIEACIEAFGKEHLHTLTGMDNLALLYMQSQQLKEAEELFIEVIYTRKRVQGPAHPDTLNSMTKLELTYREQGDLKKAENQETMVYILNQGGDHAQITEEKAVQIAGSLDREMMRLLLERREDEVQITEKVVKAAAGNESSGQEIMRLLLERRGYEVHITEEVVKAAAGNRRSGKGVITVLLERRGDEVHITEEVVKAAVGNKWSGKGVMTLLLQRKENEVQITEEAVIQIVRRFDKAVTMLLLERRGSKTQITEEAVVQIARRFDEEVTMLLLERREDEVQITEEVVKAAAGNELSGEEVMTVLLERKRDEVQITEEVVMAAAGNRRSGKGVMTLLLERRGKEVQITEEVVKAAAGNESSGEEVMTLLLERKGDEVQITEEVVKAAAGNEKITQMLLDKGADINVQEETKKNDEIGAASDTASDFSAESSVWSATSTINSQSSLGDFYNVFQNASGKMAEVLCEDPDLRTLYLEVMTKFDKDRFAQNHDNILKRFFKDLRSEVHGHLHLRTIRFLRHPSQRKQVTEWIHKLCSPSIEPVILQSRQAFLDQKEHREEILNRFLQFQASASHDRRDVVSAETIEEEDTSTSHKEYDNIDKETSEDSEDEDKPAEFEELDSVIAFLTEGTSFEFFKANLRSLIHPPTSVQEAIQFRNINVLRKLLVKQFSRVATGRYSWIRELDEAGYTHEDIAELLFQEANDAPWIYFEPQVLDQAMVHPDDRVHAKGCVHCCFDDPPVSGQSRVLPTYLGIEKDTDITDAVQELCGLAGITPTSRDRKEWIGSVTFKEQNSVAVVSYAAFGKNVDSDCLAILHRIIVALEHFCSAAGRMQSSGLCCNAFTVLVHPVYTPNLERGEATLVELCSIKFGFAAQMLAEMRVLSTLDHMKTSNFRNVREFALRILEPLVQNFPESFRHDYLHETLHLLALAVQFLCLGFLSYNQAHVGAIQPFFLDTPQRKILLLGSHTYENQSERIVAELAELTCVGSMIEAPVLTFRMHRSSTESPPVESELRHDLLTTAEDLLDTWGPGNFIVRKGFNASPCAIKICGGIIYVPDRDVPKFHWSNALAVEDHQLDCFDPRSKIRLGTLVTVNTSCKINEKECWDNSSCAFENLGVHDDFWKHDESQIGGQAGNYILLQHNRTKHKIPGKTLKRWILEQDIEMLTQALNCLWGLQVSFCTGVTRRVPLRELIADLLPVFAKTFTQDQDKWHELKNQHGILDAFQRDDVQDWFSTLSPLLYNYVLSIIRRIIVVLQPTGIDPEGKFLLVAWSYNCPPFRCFRIPCHDKMSSWVRVLADSGDCATFAYISTNCLETERIKCRGPSPLWHNTTPLLETAIFRHNENPSKPLGPLEHKKTYFFKKMDSLLQVTVERQVQSGVVNLIVLPSSIPAEFRQRVDRMVMKKQRNRIRERQKMCDIGVEHVAVLTKYENMP</sequence>
<dbReference type="EMBL" id="ML994701">
    <property type="protein sequence ID" value="KAF2176770.1"/>
    <property type="molecule type" value="Genomic_DNA"/>
</dbReference>
<keyword evidence="4" id="KW-1185">Reference proteome</keyword>